<evidence type="ECO:0000313" key="3">
    <source>
        <dbReference type="Proteomes" id="UP000182693"/>
    </source>
</evidence>
<dbReference type="InterPro" id="IPR010921">
    <property type="entry name" value="Trp_repressor/repl_initiator"/>
</dbReference>
<feature type="region of interest" description="Disordered" evidence="1">
    <location>
        <begin position="94"/>
        <end position="135"/>
    </location>
</feature>
<dbReference type="SUPFAM" id="SSF48295">
    <property type="entry name" value="TrpR-like"/>
    <property type="match status" value="1"/>
</dbReference>
<protein>
    <recommendedName>
        <fullName evidence="4">HTH luxR-type domain-containing protein</fullName>
    </recommendedName>
</protein>
<reference evidence="2 3" key="1">
    <citation type="journal article" date="2016" name="Environ. Microbiol.">
        <title>Genomic resolution of a cold subsurface aquifer community provides metabolic insights for novel microbes adapted to high CO concentrations.</title>
        <authorList>
            <person name="Probst A.J."/>
            <person name="Castelle C.J."/>
            <person name="Singh A."/>
            <person name="Brown C.T."/>
            <person name="Anantharaman K."/>
            <person name="Sharon I."/>
            <person name="Hug L.A."/>
            <person name="Burstein D."/>
            <person name="Emerson J.B."/>
            <person name="Thomas B.C."/>
            <person name="Banfield J.F."/>
        </authorList>
    </citation>
    <scope>NUCLEOTIDE SEQUENCE [LARGE SCALE GENOMIC DNA]</scope>
    <source>
        <strain evidence="2">CG1_02_39_135</strain>
    </source>
</reference>
<dbReference type="InterPro" id="IPR000831">
    <property type="entry name" value="Trp_repress"/>
</dbReference>
<dbReference type="EMBL" id="MNWX01000026">
    <property type="protein sequence ID" value="OIO65165.1"/>
    <property type="molecule type" value="Genomic_DNA"/>
</dbReference>
<sequence length="135" mass="15915">MDKEKLIVLPPIDNYSSRQEWETACWREILESKELLSLLITSHERRDLVNRAAAMDKIISGKSYQEIGKELWISPQTISVIKKAINEKAYRSYLERSHKGRKKRKYSPSPVSKKSKNKPYGRLRRTKYGTIRMPY</sequence>
<proteinExistence type="predicted"/>
<organism evidence="2 3">
    <name type="scientific">Candidatus Wolfebacteria bacterium CG1_02_39_135</name>
    <dbReference type="NCBI Taxonomy" id="1805425"/>
    <lineage>
        <taxon>Bacteria</taxon>
        <taxon>Candidatus Wolfeibacteriota</taxon>
    </lineage>
</organism>
<dbReference type="AlphaFoldDB" id="A0A1J4Y331"/>
<name>A0A1J4Y331_9BACT</name>
<dbReference type="Proteomes" id="UP000182693">
    <property type="component" value="Unassembled WGS sequence"/>
</dbReference>
<gene>
    <name evidence="2" type="ORF">AUJ30_01425</name>
</gene>
<dbReference type="Pfam" id="PF01371">
    <property type="entry name" value="Trp_repressor"/>
    <property type="match status" value="1"/>
</dbReference>
<dbReference type="GO" id="GO:0043565">
    <property type="term" value="F:sequence-specific DNA binding"/>
    <property type="evidence" value="ECO:0007669"/>
    <property type="project" value="InterPro"/>
</dbReference>
<evidence type="ECO:0000256" key="1">
    <source>
        <dbReference type="SAM" id="MobiDB-lite"/>
    </source>
</evidence>
<accession>A0A1J4Y331</accession>
<dbReference type="GO" id="GO:0003700">
    <property type="term" value="F:DNA-binding transcription factor activity"/>
    <property type="evidence" value="ECO:0007669"/>
    <property type="project" value="InterPro"/>
</dbReference>
<dbReference type="Gene3D" id="1.10.1270.10">
    <property type="entry name" value="TrpR-like"/>
    <property type="match status" value="1"/>
</dbReference>
<evidence type="ECO:0008006" key="4">
    <source>
        <dbReference type="Google" id="ProtNLM"/>
    </source>
</evidence>
<dbReference type="InterPro" id="IPR038116">
    <property type="entry name" value="TrpR-like_sf"/>
</dbReference>
<comment type="caution">
    <text evidence="2">The sequence shown here is derived from an EMBL/GenBank/DDBJ whole genome shotgun (WGS) entry which is preliminary data.</text>
</comment>
<feature type="compositionally biased region" description="Basic residues" evidence="1">
    <location>
        <begin position="113"/>
        <end position="127"/>
    </location>
</feature>
<evidence type="ECO:0000313" key="2">
    <source>
        <dbReference type="EMBL" id="OIO65165.1"/>
    </source>
</evidence>